<keyword evidence="5" id="KW-0378">Hydrolase</keyword>
<dbReference type="FunFam" id="3.20.20.300:FF:000002">
    <property type="entry name" value="Probable beta-glucosidase"/>
    <property type="match status" value="1"/>
</dbReference>
<sequence>MTMVTVYHQHPASRHAASSRDLYRTTNPIQHPLGMASNVPSPEIDAQPSPEWSKAIHKARAFVNQLNLEELVNLTTGQGSHGRCIGQTGDVTRLNFTGICFQDSPLGVRSTDGVSAFPAAINVAATWDKDLMYKRGVAMGKEFRGKGVNVALSPMMNLARTPEAGRNWEGFGGDPYLAGFGAALTIKGIQSTGVIACAKHYIANEQEHYRGGSGAITSSSNIDDRVMHEIYNHPFSESIRAGVGSIMCSYNRINQTHACENSFLLNKLAKQELAFHGFVVSDWAAQTSGVSSALAGLDMSMPGFRSYGDGLDNQQNPAKSNTSYWGAELVKAVNNGSVPLARVKDAVTRTMTAYYQLGQDSKDYPDINFSAFTLNTYDSNGRLVNSHVNVSSDHNKLVREIGAASNILLKNVANALPLRASQLKSVGIFGADAGPAKNGPNEFTDRGGLDGTLAMGWGSGTVNFPYLVDPLSAIRYKLSQTNPKTSISSVLDNNATSAIQRLARSMEKCLVFVASDSGEGYITVNGNQGDRNNLELWQNGNQLISKVASVCSNVIVIIHSVGAIDMESWIDHQNVTAVVLAGLPGQESGNSLVDILFGDVNPSGKLPYTIGKKRSDYAADVLCECNLVNRGFQFLFYVTDEHKCLRLDKSNMAVPQITYSEGLLIDYRWFDAKAIAPRFEFGFGLSYTTFRYSALSVTALSQGGSTTTSNLYDDYYSISYEITNRGFVDGAEVSQVYLGFPSSSREPQKVLRDFARTFLKNRAGLTVTINLNRKAFSIWDVVSQSWKIPTGDFTVFVGSSSRDIKLRTKIANPSAS</sequence>
<evidence type="ECO:0000256" key="4">
    <source>
        <dbReference type="ARBA" id="ARBA00012744"/>
    </source>
</evidence>
<reference evidence="14" key="1">
    <citation type="submission" date="2016-09" db="EMBL/GenBank/DDBJ databases">
        <authorList>
            <person name="Jeantristanb JTB J.-T."/>
            <person name="Ricardo R."/>
        </authorList>
    </citation>
    <scope>NUCLEOTIDE SEQUENCE [LARGE SCALE GENOMIC DNA]</scope>
</reference>
<evidence type="ECO:0000313" key="14">
    <source>
        <dbReference type="Proteomes" id="UP000198372"/>
    </source>
</evidence>
<dbReference type="EC" id="3.2.1.21" evidence="4"/>
<dbReference type="SUPFAM" id="SSF51445">
    <property type="entry name" value="(Trans)glycosidases"/>
    <property type="match status" value="1"/>
</dbReference>
<evidence type="ECO:0000256" key="2">
    <source>
        <dbReference type="ARBA" id="ARBA00004987"/>
    </source>
</evidence>
<feature type="region of interest" description="Disordered" evidence="11">
    <location>
        <begin position="1"/>
        <end position="20"/>
    </location>
</feature>
<dbReference type="InterPro" id="IPR036962">
    <property type="entry name" value="Glyco_hydro_3_N_sf"/>
</dbReference>
<dbReference type="InterPro" id="IPR002772">
    <property type="entry name" value="Glyco_hydro_3_C"/>
</dbReference>
<dbReference type="InterPro" id="IPR050288">
    <property type="entry name" value="Cellulose_deg_GH3"/>
</dbReference>
<dbReference type="EMBL" id="FMSP01000006">
    <property type="protein sequence ID" value="SCV70580.1"/>
    <property type="molecule type" value="Genomic_DNA"/>
</dbReference>
<evidence type="ECO:0000256" key="1">
    <source>
        <dbReference type="ARBA" id="ARBA00000448"/>
    </source>
</evidence>
<dbReference type="InterPro" id="IPR017853">
    <property type="entry name" value="GH"/>
</dbReference>
<evidence type="ECO:0000256" key="11">
    <source>
        <dbReference type="SAM" id="MobiDB-lite"/>
    </source>
</evidence>
<keyword evidence="6" id="KW-0136">Cellulose degradation</keyword>
<proteinExistence type="inferred from homology"/>
<organism evidence="13 14">
    <name type="scientific">Microbotryum intermedium</name>
    <dbReference type="NCBI Taxonomy" id="269621"/>
    <lineage>
        <taxon>Eukaryota</taxon>
        <taxon>Fungi</taxon>
        <taxon>Dikarya</taxon>
        <taxon>Basidiomycota</taxon>
        <taxon>Pucciniomycotina</taxon>
        <taxon>Microbotryomycetes</taxon>
        <taxon>Microbotryales</taxon>
        <taxon>Microbotryaceae</taxon>
        <taxon>Microbotryum</taxon>
    </lineage>
</organism>
<comment type="pathway">
    <text evidence="2">Glycan metabolism; cellulose degradation.</text>
</comment>
<dbReference type="PRINTS" id="PR00133">
    <property type="entry name" value="GLHYDRLASE3"/>
</dbReference>
<dbReference type="FunFam" id="3.40.50.1700:FF:000003">
    <property type="entry name" value="Probable beta-glucosidase"/>
    <property type="match status" value="1"/>
</dbReference>
<dbReference type="SUPFAM" id="SSF52279">
    <property type="entry name" value="Beta-D-glucan exohydrolase, C-terminal domain"/>
    <property type="match status" value="1"/>
</dbReference>
<comment type="similarity">
    <text evidence="3">Belongs to the glycosyl hydrolase 3 family.</text>
</comment>
<dbReference type="InterPro" id="IPR013783">
    <property type="entry name" value="Ig-like_fold"/>
</dbReference>
<dbReference type="InterPro" id="IPR001764">
    <property type="entry name" value="Glyco_hydro_3_N"/>
</dbReference>
<keyword evidence="10" id="KW-0624">Polysaccharide degradation</keyword>
<evidence type="ECO:0000256" key="3">
    <source>
        <dbReference type="ARBA" id="ARBA00005336"/>
    </source>
</evidence>
<name>A0A238F9R6_9BASI</name>
<evidence type="ECO:0000256" key="6">
    <source>
        <dbReference type="ARBA" id="ARBA00023001"/>
    </source>
</evidence>
<dbReference type="OrthoDB" id="416222at2759"/>
<keyword evidence="8" id="KW-0119">Carbohydrate metabolism</keyword>
<dbReference type="PANTHER" id="PTHR42715">
    <property type="entry name" value="BETA-GLUCOSIDASE"/>
    <property type="match status" value="1"/>
</dbReference>
<dbReference type="Proteomes" id="UP000198372">
    <property type="component" value="Unassembled WGS sequence"/>
</dbReference>
<evidence type="ECO:0000256" key="9">
    <source>
        <dbReference type="ARBA" id="ARBA00023295"/>
    </source>
</evidence>
<gene>
    <name evidence="13" type="ORF">BQ2448_3342</name>
</gene>
<dbReference type="STRING" id="269621.A0A238F9R6"/>
<dbReference type="GO" id="GO:0008422">
    <property type="term" value="F:beta-glucosidase activity"/>
    <property type="evidence" value="ECO:0007669"/>
    <property type="project" value="UniProtKB-EC"/>
</dbReference>
<dbReference type="InterPro" id="IPR026891">
    <property type="entry name" value="Fn3-like"/>
</dbReference>
<dbReference type="Gene3D" id="2.60.40.10">
    <property type="entry name" value="Immunoglobulins"/>
    <property type="match status" value="1"/>
</dbReference>
<dbReference type="GO" id="GO:0030245">
    <property type="term" value="P:cellulose catabolic process"/>
    <property type="evidence" value="ECO:0007669"/>
    <property type="project" value="UniProtKB-KW"/>
</dbReference>
<evidence type="ECO:0000256" key="7">
    <source>
        <dbReference type="ARBA" id="ARBA00023180"/>
    </source>
</evidence>
<dbReference type="PANTHER" id="PTHR42715:SF2">
    <property type="entry name" value="BETA-GLUCOSIDASE F-RELATED"/>
    <property type="match status" value="1"/>
</dbReference>
<dbReference type="AlphaFoldDB" id="A0A238F9R6"/>
<keyword evidence="9" id="KW-0326">Glycosidase</keyword>
<evidence type="ECO:0000256" key="10">
    <source>
        <dbReference type="ARBA" id="ARBA00023326"/>
    </source>
</evidence>
<evidence type="ECO:0000313" key="13">
    <source>
        <dbReference type="EMBL" id="SCV70580.1"/>
    </source>
</evidence>
<keyword evidence="14" id="KW-1185">Reference proteome</keyword>
<dbReference type="Gene3D" id="3.20.20.300">
    <property type="entry name" value="Glycoside hydrolase, family 3, N-terminal domain"/>
    <property type="match status" value="1"/>
</dbReference>
<dbReference type="Pfam" id="PF14310">
    <property type="entry name" value="Fn3-like"/>
    <property type="match status" value="1"/>
</dbReference>
<protein>
    <recommendedName>
        <fullName evidence="4">beta-glucosidase</fullName>
        <ecNumber evidence="4">3.2.1.21</ecNumber>
    </recommendedName>
</protein>
<dbReference type="Pfam" id="PF00933">
    <property type="entry name" value="Glyco_hydro_3"/>
    <property type="match status" value="1"/>
</dbReference>
<evidence type="ECO:0000259" key="12">
    <source>
        <dbReference type="SMART" id="SM01217"/>
    </source>
</evidence>
<accession>A0A238F9R6</accession>
<comment type="catalytic activity">
    <reaction evidence="1">
        <text>Hydrolysis of terminal, non-reducing beta-D-glucosyl residues with release of beta-D-glucose.</text>
        <dbReference type="EC" id="3.2.1.21"/>
    </reaction>
</comment>
<evidence type="ECO:0000256" key="8">
    <source>
        <dbReference type="ARBA" id="ARBA00023277"/>
    </source>
</evidence>
<dbReference type="Gene3D" id="3.40.50.1700">
    <property type="entry name" value="Glycoside hydrolase family 3 C-terminal domain"/>
    <property type="match status" value="1"/>
</dbReference>
<dbReference type="Pfam" id="PF01915">
    <property type="entry name" value="Glyco_hydro_3_C"/>
    <property type="match status" value="1"/>
</dbReference>
<keyword evidence="7" id="KW-0325">Glycoprotein</keyword>
<evidence type="ECO:0000256" key="5">
    <source>
        <dbReference type="ARBA" id="ARBA00022801"/>
    </source>
</evidence>
<dbReference type="InterPro" id="IPR036881">
    <property type="entry name" value="Glyco_hydro_3_C_sf"/>
</dbReference>
<dbReference type="SMART" id="SM01217">
    <property type="entry name" value="Fn3_like"/>
    <property type="match status" value="1"/>
</dbReference>
<feature type="domain" description="Fibronectin type III-like" evidence="12">
    <location>
        <begin position="732"/>
        <end position="801"/>
    </location>
</feature>